<dbReference type="RefSeq" id="WP_188700695.1">
    <property type="nucleotide sequence ID" value="NZ_BMMQ01000003.1"/>
</dbReference>
<protein>
    <recommendedName>
        <fullName evidence="2">Protein-glutamine gamma-glutamyltransferase-like C-terminal domain-containing protein</fullName>
    </recommendedName>
</protein>
<proteinExistence type="predicted"/>
<keyword evidence="1" id="KW-0472">Membrane</keyword>
<dbReference type="EMBL" id="BMMQ01000003">
    <property type="protein sequence ID" value="GGO62951.1"/>
    <property type="molecule type" value="Genomic_DNA"/>
</dbReference>
<accession>A0ABQ2MZQ6</accession>
<dbReference type="InterPro" id="IPR025403">
    <property type="entry name" value="TgpA-like_C"/>
</dbReference>
<evidence type="ECO:0000259" key="2">
    <source>
        <dbReference type="Pfam" id="PF13559"/>
    </source>
</evidence>
<dbReference type="Proteomes" id="UP000638043">
    <property type="component" value="Unassembled WGS sequence"/>
</dbReference>
<keyword evidence="1" id="KW-0812">Transmembrane</keyword>
<dbReference type="Pfam" id="PF13559">
    <property type="entry name" value="DUF4129"/>
    <property type="match status" value="1"/>
</dbReference>
<evidence type="ECO:0000313" key="3">
    <source>
        <dbReference type="EMBL" id="GGO62951.1"/>
    </source>
</evidence>
<name>A0ABQ2MZQ6_9MICO</name>
<sequence>MIPFAELPDPDEARRWAEEELGKAVYQETEPTLFDKVARSIGEFLRDLLSPNLSGGAFSPIWAVILVAIVMGAIVLAFVIWGRPRGDHRTRQNASSAVFDDDTVSAADLRELADAAARSAQWNEAIIMRFRAIARGLDERGILHAPPGMTARSLAAEAREFFPPHADELARSADLFDDVRYLRREGSAETARALEALDRAIASATPAVAARAAFA</sequence>
<gene>
    <name evidence="3" type="ORF">GCM10010910_14320</name>
</gene>
<keyword evidence="1" id="KW-1133">Transmembrane helix</keyword>
<evidence type="ECO:0000313" key="4">
    <source>
        <dbReference type="Proteomes" id="UP000638043"/>
    </source>
</evidence>
<feature type="transmembrane region" description="Helical" evidence="1">
    <location>
        <begin position="61"/>
        <end position="81"/>
    </location>
</feature>
<comment type="caution">
    <text evidence="3">The sequence shown here is derived from an EMBL/GenBank/DDBJ whole genome shotgun (WGS) entry which is preliminary data.</text>
</comment>
<keyword evidence="4" id="KW-1185">Reference proteome</keyword>
<evidence type="ECO:0000256" key="1">
    <source>
        <dbReference type="SAM" id="Phobius"/>
    </source>
</evidence>
<feature type="domain" description="Protein-glutamine gamma-glutamyltransferase-like C-terminal" evidence="2">
    <location>
        <begin position="129"/>
        <end position="199"/>
    </location>
</feature>
<organism evidence="3 4">
    <name type="scientific">Microbacterium nanhaiense</name>
    <dbReference type="NCBI Taxonomy" id="1301026"/>
    <lineage>
        <taxon>Bacteria</taxon>
        <taxon>Bacillati</taxon>
        <taxon>Actinomycetota</taxon>
        <taxon>Actinomycetes</taxon>
        <taxon>Micrococcales</taxon>
        <taxon>Microbacteriaceae</taxon>
        <taxon>Microbacterium</taxon>
    </lineage>
</organism>
<reference evidence="4" key="1">
    <citation type="journal article" date="2019" name="Int. J. Syst. Evol. Microbiol.">
        <title>The Global Catalogue of Microorganisms (GCM) 10K type strain sequencing project: providing services to taxonomists for standard genome sequencing and annotation.</title>
        <authorList>
            <consortium name="The Broad Institute Genomics Platform"/>
            <consortium name="The Broad Institute Genome Sequencing Center for Infectious Disease"/>
            <person name="Wu L."/>
            <person name="Ma J."/>
        </authorList>
    </citation>
    <scope>NUCLEOTIDE SEQUENCE [LARGE SCALE GENOMIC DNA]</scope>
    <source>
        <strain evidence="4">CGMCC 4.7181</strain>
    </source>
</reference>